<proteinExistence type="predicted"/>
<dbReference type="Gene3D" id="3.40.50.2300">
    <property type="match status" value="2"/>
</dbReference>
<accession>A0A6J6T649</accession>
<reference evidence="1" key="1">
    <citation type="submission" date="2020-05" db="EMBL/GenBank/DDBJ databases">
        <authorList>
            <person name="Chiriac C."/>
            <person name="Salcher M."/>
            <person name="Ghai R."/>
            <person name="Kavagutti S V."/>
        </authorList>
    </citation>
    <scope>NUCLEOTIDE SEQUENCE</scope>
</reference>
<dbReference type="AlphaFoldDB" id="A0A6J6T649"/>
<gene>
    <name evidence="1" type="ORF">UFOPK2816_00388</name>
</gene>
<evidence type="ECO:0000313" key="1">
    <source>
        <dbReference type="EMBL" id="CAB4742711.1"/>
    </source>
</evidence>
<protein>
    <submittedName>
        <fullName evidence="1">Unannotated protein</fullName>
    </submittedName>
</protein>
<organism evidence="1">
    <name type="scientific">freshwater metagenome</name>
    <dbReference type="NCBI Taxonomy" id="449393"/>
    <lineage>
        <taxon>unclassified sequences</taxon>
        <taxon>metagenomes</taxon>
        <taxon>ecological metagenomes</taxon>
    </lineage>
</organism>
<dbReference type="SUPFAM" id="SSF53822">
    <property type="entry name" value="Periplasmic binding protein-like I"/>
    <property type="match status" value="1"/>
</dbReference>
<name>A0A6J6T649_9ZZZZ</name>
<sequence>MLQKNPDINVWIGPDDTVLGVNAFLVSKGKKPATDKIYASGLNGSVAGQDAVSKGTFVRDTWAFNDPLISYGYGQFIADWLEGKSVPQVYQVTATKLASKDEVMAFRAATADPSGSFEDYKNGLNSAAKLWGNISYDTKDQYIRNIITGG</sequence>
<dbReference type="EMBL" id="CAEZZB010000029">
    <property type="protein sequence ID" value="CAB4742711.1"/>
    <property type="molecule type" value="Genomic_DNA"/>
</dbReference>
<dbReference type="InterPro" id="IPR028082">
    <property type="entry name" value="Peripla_BP_I"/>
</dbReference>